<evidence type="ECO:0000313" key="11">
    <source>
        <dbReference type="EMBL" id="TXB69536.1"/>
    </source>
</evidence>
<evidence type="ECO:0000256" key="10">
    <source>
        <dbReference type="RuleBase" id="RU361274"/>
    </source>
</evidence>
<dbReference type="PANTHER" id="PTHR30616:SF2">
    <property type="entry name" value="PURINE NUCLEOSIDE PHOSPHORYLASE LACC1"/>
    <property type="match status" value="1"/>
</dbReference>
<evidence type="ECO:0000256" key="4">
    <source>
        <dbReference type="ARBA" id="ARBA00022723"/>
    </source>
</evidence>
<organism evidence="11 12">
    <name type="scientific">Phaeodactylibacter luteus</name>
    <dbReference type="NCBI Taxonomy" id="1564516"/>
    <lineage>
        <taxon>Bacteria</taxon>
        <taxon>Pseudomonadati</taxon>
        <taxon>Bacteroidota</taxon>
        <taxon>Saprospiria</taxon>
        <taxon>Saprospirales</taxon>
        <taxon>Haliscomenobacteraceae</taxon>
        <taxon>Phaeodactylibacter</taxon>
    </lineage>
</organism>
<dbReference type="GO" id="GO:0017061">
    <property type="term" value="F:S-methyl-5-thioadenosine phosphorylase activity"/>
    <property type="evidence" value="ECO:0007669"/>
    <property type="project" value="UniProtKB-EC"/>
</dbReference>
<evidence type="ECO:0000256" key="7">
    <source>
        <dbReference type="ARBA" id="ARBA00047989"/>
    </source>
</evidence>
<dbReference type="GO" id="GO:0005507">
    <property type="term" value="F:copper ion binding"/>
    <property type="evidence" value="ECO:0007669"/>
    <property type="project" value="TreeGrafter"/>
</dbReference>
<dbReference type="InterPro" id="IPR003730">
    <property type="entry name" value="Cu_polyphenol_OxRdtase"/>
</dbReference>
<comment type="caution">
    <text evidence="11">The sequence shown here is derived from an EMBL/GenBank/DDBJ whole genome shotgun (WGS) entry which is preliminary data.</text>
</comment>
<dbReference type="InterPro" id="IPR038371">
    <property type="entry name" value="Cu_polyphenol_OxRdtase_sf"/>
</dbReference>
<keyword evidence="6" id="KW-0862">Zinc</keyword>
<reference evidence="11 12" key="1">
    <citation type="submission" date="2019-08" db="EMBL/GenBank/DDBJ databases">
        <title>Genome of Phaeodactylibacter luteus.</title>
        <authorList>
            <person name="Bowman J.P."/>
        </authorList>
    </citation>
    <scope>NUCLEOTIDE SEQUENCE [LARGE SCALE GENOMIC DNA]</scope>
    <source>
        <strain evidence="11 12">KCTC 42180</strain>
    </source>
</reference>
<dbReference type="CDD" id="cd16833">
    <property type="entry name" value="YfiH"/>
    <property type="match status" value="1"/>
</dbReference>
<dbReference type="Gene3D" id="3.60.140.10">
    <property type="entry name" value="CNF1/YfiH-like putative cysteine hydrolases"/>
    <property type="match status" value="1"/>
</dbReference>
<comment type="catalytic activity">
    <reaction evidence="1">
        <text>inosine + phosphate = alpha-D-ribose 1-phosphate + hypoxanthine</text>
        <dbReference type="Rhea" id="RHEA:27646"/>
        <dbReference type="ChEBI" id="CHEBI:17368"/>
        <dbReference type="ChEBI" id="CHEBI:17596"/>
        <dbReference type="ChEBI" id="CHEBI:43474"/>
        <dbReference type="ChEBI" id="CHEBI:57720"/>
        <dbReference type="EC" id="2.4.2.1"/>
    </reaction>
    <physiologicalReaction direction="left-to-right" evidence="1">
        <dbReference type="Rhea" id="RHEA:27647"/>
    </physiologicalReaction>
</comment>
<dbReference type="Pfam" id="PF02578">
    <property type="entry name" value="Cu-oxidase_4"/>
    <property type="match status" value="1"/>
</dbReference>
<keyword evidence="4" id="KW-0479">Metal-binding</keyword>
<evidence type="ECO:0000313" key="12">
    <source>
        <dbReference type="Proteomes" id="UP000321580"/>
    </source>
</evidence>
<evidence type="ECO:0000256" key="6">
    <source>
        <dbReference type="ARBA" id="ARBA00022833"/>
    </source>
</evidence>
<accession>A0A5C6S4W6</accession>
<evidence type="ECO:0000256" key="8">
    <source>
        <dbReference type="ARBA" id="ARBA00048968"/>
    </source>
</evidence>
<name>A0A5C6S4W6_9BACT</name>
<proteinExistence type="inferred from homology"/>
<dbReference type="EMBL" id="VOOR01000002">
    <property type="protein sequence ID" value="TXB69536.1"/>
    <property type="molecule type" value="Genomic_DNA"/>
</dbReference>
<keyword evidence="5" id="KW-0378">Hydrolase</keyword>
<sequence length="254" mass="26964">MPADPAFYRPSIFEPFPGLTAAESRRTGGFSPAPYASLNLGLNTSDEAGLVARNRAHFLSSLGWHPAQLAYSHQVHGAAILTANGPVQEKGYDGLATQTPGVLLGITIADCAPVLIYDPVQQAVAALHAGWRGTAAGIAAKGVRALQSQFGCQPENCLAYVGTCISSAAYEVSEEVAAQFPPICKSPKPGLPGKWWLDLKAANALQLQQAGLRPEHIEVSPFCTWANNDLYFSHRKEEGATGRMLAVIGLQNEV</sequence>
<evidence type="ECO:0000256" key="1">
    <source>
        <dbReference type="ARBA" id="ARBA00000553"/>
    </source>
</evidence>
<comment type="catalytic activity">
    <reaction evidence="8">
        <text>adenosine + phosphate = alpha-D-ribose 1-phosphate + adenine</text>
        <dbReference type="Rhea" id="RHEA:27642"/>
        <dbReference type="ChEBI" id="CHEBI:16335"/>
        <dbReference type="ChEBI" id="CHEBI:16708"/>
        <dbReference type="ChEBI" id="CHEBI:43474"/>
        <dbReference type="ChEBI" id="CHEBI:57720"/>
        <dbReference type="EC" id="2.4.2.1"/>
    </reaction>
    <physiologicalReaction direction="left-to-right" evidence="8">
        <dbReference type="Rhea" id="RHEA:27643"/>
    </physiologicalReaction>
</comment>
<dbReference type="InterPro" id="IPR011324">
    <property type="entry name" value="Cytotoxic_necrot_fac-like_cat"/>
</dbReference>
<comment type="similarity">
    <text evidence="2 10">Belongs to the purine nucleoside phosphorylase YfiH/LACC1 family.</text>
</comment>
<evidence type="ECO:0000256" key="2">
    <source>
        <dbReference type="ARBA" id="ARBA00007353"/>
    </source>
</evidence>
<dbReference type="NCBIfam" id="TIGR00726">
    <property type="entry name" value="peptidoglycan editing factor PgeF"/>
    <property type="match status" value="1"/>
</dbReference>
<dbReference type="RefSeq" id="WP_147165668.1">
    <property type="nucleotide sequence ID" value="NZ_VOOR01000002.1"/>
</dbReference>
<dbReference type="PANTHER" id="PTHR30616">
    <property type="entry name" value="UNCHARACTERIZED PROTEIN YFIH"/>
    <property type="match status" value="1"/>
</dbReference>
<evidence type="ECO:0000256" key="5">
    <source>
        <dbReference type="ARBA" id="ARBA00022801"/>
    </source>
</evidence>
<dbReference type="AlphaFoldDB" id="A0A5C6S4W6"/>
<evidence type="ECO:0000256" key="3">
    <source>
        <dbReference type="ARBA" id="ARBA00022679"/>
    </source>
</evidence>
<keyword evidence="3" id="KW-0808">Transferase</keyword>
<comment type="catalytic activity">
    <reaction evidence="9">
        <text>S-methyl-5'-thioadenosine + phosphate = 5-(methylsulfanyl)-alpha-D-ribose 1-phosphate + adenine</text>
        <dbReference type="Rhea" id="RHEA:11852"/>
        <dbReference type="ChEBI" id="CHEBI:16708"/>
        <dbReference type="ChEBI" id="CHEBI:17509"/>
        <dbReference type="ChEBI" id="CHEBI:43474"/>
        <dbReference type="ChEBI" id="CHEBI:58533"/>
        <dbReference type="EC" id="2.4.2.28"/>
    </reaction>
    <physiologicalReaction direction="left-to-right" evidence="9">
        <dbReference type="Rhea" id="RHEA:11853"/>
    </physiologicalReaction>
</comment>
<keyword evidence="12" id="KW-1185">Reference proteome</keyword>
<comment type="catalytic activity">
    <reaction evidence="7">
        <text>adenosine + H2O + H(+) = inosine + NH4(+)</text>
        <dbReference type="Rhea" id="RHEA:24408"/>
        <dbReference type="ChEBI" id="CHEBI:15377"/>
        <dbReference type="ChEBI" id="CHEBI:15378"/>
        <dbReference type="ChEBI" id="CHEBI:16335"/>
        <dbReference type="ChEBI" id="CHEBI:17596"/>
        <dbReference type="ChEBI" id="CHEBI:28938"/>
        <dbReference type="EC" id="3.5.4.4"/>
    </reaction>
    <physiologicalReaction direction="left-to-right" evidence="7">
        <dbReference type="Rhea" id="RHEA:24409"/>
    </physiologicalReaction>
</comment>
<dbReference type="Proteomes" id="UP000321580">
    <property type="component" value="Unassembled WGS sequence"/>
</dbReference>
<dbReference type="GO" id="GO:0016787">
    <property type="term" value="F:hydrolase activity"/>
    <property type="evidence" value="ECO:0007669"/>
    <property type="project" value="UniProtKB-KW"/>
</dbReference>
<dbReference type="SUPFAM" id="SSF64438">
    <property type="entry name" value="CNF1/YfiH-like putative cysteine hydrolases"/>
    <property type="match status" value="1"/>
</dbReference>
<gene>
    <name evidence="11" type="primary">pgeF</name>
    <name evidence="11" type="ORF">FRY97_01620</name>
</gene>
<protein>
    <recommendedName>
        <fullName evidence="10">Purine nucleoside phosphorylase</fullName>
    </recommendedName>
</protein>
<evidence type="ECO:0000256" key="9">
    <source>
        <dbReference type="ARBA" id="ARBA00049893"/>
    </source>
</evidence>
<dbReference type="OrthoDB" id="4279at2"/>